<accession>A0A347ZV41</accession>
<dbReference type="OrthoDB" id="142621at2"/>
<reference evidence="7 8" key="1">
    <citation type="submission" date="2018-08" db="EMBL/GenBank/DDBJ databases">
        <title>Genomic Encyclopedia of Type Strains, Phase IV (KMG-IV): sequencing the most valuable type-strain genomes for metagenomic binning, comparative biology and taxonomic classification.</title>
        <authorList>
            <person name="Goeker M."/>
        </authorList>
    </citation>
    <scope>NUCLEOTIDE SEQUENCE [LARGE SCALE GENOMIC DNA]</scope>
    <source>
        <strain evidence="7 8">DSM 23923</strain>
    </source>
</reference>
<feature type="transmembrane region" description="Helical" evidence="5">
    <location>
        <begin position="360"/>
        <end position="378"/>
    </location>
</feature>
<keyword evidence="4 5" id="KW-0472">Membrane</keyword>
<dbReference type="AlphaFoldDB" id="A0A347ZV41"/>
<feature type="transmembrane region" description="Helical" evidence="5">
    <location>
        <begin position="233"/>
        <end position="253"/>
    </location>
</feature>
<proteinExistence type="predicted"/>
<evidence type="ECO:0000256" key="4">
    <source>
        <dbReference type="ARBA" id="ARBA00023136"/>
    </source>
</evidence>
<name>A0A347ZV41_9CHLR</name>
<evidence type="ECO:0000256" key="1">
    <source>
        <dbReference type="ARBA" id="ARBA00004141"/>
    </source>
</evidence>
<evidence type="ECO:0000256" key="3">
    <source>
        <dbReference type="ARBA" id="ARBA00022989"/>
    </source>
</evidence>
<feature type="transmembrane region" description="Helical" evidence="5">
    <location>
        <begin position="182"/>
        <end position="203"/>
    </location>
</feature>
<dbReference type="PANTHER" id="PTHR43471">
    <property type="entry name" value="ABC TRANSPORTER PERMEASE"/>
    <property type="match status" value="1"/>
</dbReference>
<dbReference type="Proteomes" id="UP000256388">
    <property type="component" value="Unassembled WGS sequence"/>
</dbReference>
<keyword evidence="8" id="KW-1185">Reference proteome</keyword>
<dbReference type="EMBL" id="QUMS01000001">
    <property type="protein sequence ID" value="REG10242.1"/>
    <property type="molecule type" value="Genomic_DNA"/>
</dbReference>
<gene>
    <name evidence="7" type="ORF">DFR64_0095</name>
</gene>
<organism evidence="7 8">
    <name type="scientific">Pelolinea submarina</name>
    <dbReference type="NCBI Taxonomy" id="913107"/>
    <lineage>
        <taxon>Bacteria</taxon>
        <taxon>Bacillati</taxon>
        <taxon>Chloroflexota</taxon>
        <taxon>Anaerolineae</taxon>
        <taxon>Anaerolineales</taxon>
        <taxon>Anaerolineaceae</taxon>
        <taxon>Pelolinea</taxon>
    </lineage>
</organism>
<evidence type="ECO:0000313" key="8">
    <source>
        <dbReference type="Proteomes" id="UP000256388"/>
    </source>
</evidence>
<feature type="transmembrane region" description="Helical" evidence="5">
    <location>
        <begin position="310"/>
        <end position="340"/>
    </location>
</feature>
<keyword evidence="2 5" id="KW-0812">Transmembrane</keyword>
<evidence type="ECO:0000256" key="5">
    <source>
        <dbReference type="SAM" id="Phobius"/>
    </source>
</evidence>
<sequence>MNKIRTIIHYELTNIFSRKSYMRMVFIMPIIGFLVYSGAALVNRGIAPEGVSSFMSASAPAEGAQGVLDQSGIIAKVPEDMADAVVLLDSQEQGQRMVADGQLSAYYVIAPDYLESGDILFVQKDYNFLATQNEAGVVRDLIAWNLFSDKQAAARYLDPMEIDLQYTRPQTAKDFGGSQNFWLPYSLMMLFYLLIIGSSSLMLNSITYEKQNRVIEVLLTSYSTNEMLIGKTIALGLAGLFQTLVWTGTGFVLLTLAGRQFSLGASFSLPPIILVWGVVFFCLGYALYSSLMAGLGALVPNPKEGSQATLVVIFPLIIPLFFSNLVATAPNAPIFVFFSLFPLTSPISMVSRMSAAAVPAWQVALSIFLLLIAIVYTIRSVARIFRAQALLAGKPFKVLDFVRAFRIK</sequence>
<feature type="domain" description="ABC-2 type transporter transmembrane" evidence="6">
    <location>
        <begin position="24"/>
        <end position="376"/>
    </location>
</feature>
<dbReference type="Pfam" id="PF12698">
    <property type="entry name" value="ABC2_membrane_3"/>
    <property type="match status" value="1"/>
</dbReference>
<dbReference type="GO" id="GO:0016020">
    <property type="term" value="C:membrane"/>
    <property type="evidence" value="ECO:0007669"/>
    <property type="project" value="UniProtKB-SubCell"/>
</dbReference>
<evidence type="ECO:0000256" key="2">
    <source>
        <dbReference type="ARBA" id="ARBA00022692"/>
    </source>
</evidence>
<comment type="subcellular location">
    <subcellularLocation>
        <location evidence="1">Membrane</location>
        <topology evidence="1">Multi-pass membrane protein</topology>
    </subcellularLocation>
</comment>
<comment type="caution">
    <text evidence="7">The sequence shown here is derived from an EMBL/GenBank/DDBJ whole genome shotgun (WGS) entry which is preliminary data.</text>
</comment>
<feature type="transmembrane region" description="Helical" evidence="5">
    <location>
        <begin position="21"/>
        <end position="42"/>
    </location>
</feature>
<evidence type="ECO:0000313" key="7">
    <source>
        <dbReference type="EMBL" id="REG10242.1"/>
    </source>
</evidence>
<keyword evidence="3 5" id="KW-1133">Transmembrane helix</keyword>
<dbReference type="GO" id="GO:0140359">
    <property type="term" value="F:ABC-type transporter activity"/>
    <property type="evidence" value="ECO:0007669"/>
    <property type="project" value="InterPro"/>
</dbReference>
<dbReference type="RefSeq" id="WP_116223434.1">
    <property type="nucleotide sequence ID" value="NZ_AP018437.1"/>
</dbReference>
<dbReference type="PANTHER" id="PTHR43471:SF3">
    <property type="entry name" value="ABC TRANSPORTER PERMEASE PROTEIN NATB"/>
    <property type="match status" value="1"/>
</dbReference>
<feature type="transmembrane region" description="Helical" evidence="5">
    <location>
        <begin position="273"/>
        <end position="298"/>
    </location>
</feature>
<dbReference type="InterPro" id="IPR013525">
    <property type="entry name" value="ABC2_TM"/>
</dbReference>
<evidence type="ECO:0000259" key="6">
    <source>
        <dbReference type="Pfam" id="PF12698"/>
    </source>
</evidence>
<protein>
    <submittedName>
        <fullName evidence="7">ABC-2 type transport system permease protein</fullName>
    </submittedName>
</protein>